<sequence length="221" mass="24925">MKKEVTTLERACAVSNKHYTSAAVNDVKLSFSNCLRAYSEAEGGTKRGRDEAISVKPFTGILSESSRDRSTKIDIVPSTDHHQLRSSEIGQGTGIISGRSRTDVFDFLRITDIIRSGHRQLRPSLAGKAIGLYSGERVKLWSELIGKSPPSRVLTFLDYKDMNDGLLRYKTLFPKDIVTPMSVKGFFACTGDDFIYKLEMESRPVLHIRYQEVPYKELPWD</sequence>
<evidence type="ECO:0000313" key="2">
    <source>
        <dbReference type="Proteomes" id="UP000467841"/>
    </source>
</evidence>
<name>A0A6D2JHL5_9BRAS</name>
<evidence type="ECO:0000313" key="1">
    <source>
        <dbReference type="EMBL" id="CAA7039336.1"/>
    </source>
</evidence>
<keyword evidence="2" id="KW-1185">Reference proteome</keyword>
<comment type="caution">
    <text evidence="1">The sequence shown here is derived from an EMBL/GenBank/DDBJ whole genome shotgun (WGS) entry which is preliminary data.</text>
</comment>
<protein>
    <submittedName>
        <fullName evidence="1">Uncharacterized protein</fullName>
    </submittedName>
</protein>
<dbReference type="EMBL" id="CACVBM020001207">
    <property type="protein sequence ID" value="CAA7039336.1"/>
    <property type="molecule type" value="Genomic_DNA"/>
</dbReference>
<organism evidence="1 2">
    <name type="scientific">Microthlaspi erraticum</name>
    <dbReference type="NCBI Taxonomy" id="1685480"/>
    <lineage>
        <taxon>Eukaryota</taxon>
        <taxon>Viridiplantae</taxon>
        <taxon>Streptophyta</taxon>
        <taxon>Embryophyta</taxon>
        <taxon>Tracheophyta</taxon>
        <taxon>Spermatophyta</taxon>
        <taxon>Magnoliopsida</taxon>
        <taxon>eudicotyledons</taxon>
        <taxon>Gunneridae</taxon>
        <taxon>Pentapetalae</taxon>
        <taxon>rosids</taxon>
        <taxon>malvids</taxon>
        <taxon>Brassicales</taxon>
        <taxon>Brassicaceae</taxon>
        <taxon>Coluteocarpeae</taxon>
        <taxon>Microthlaspi</taxon>
    </lineage>
</organism>
<dbReference type="Proteomes" id="UP000467841">
    <property type="component" value="Unassembled WGS sequence"/>
</dbReference>
<gene>
    <name evidence="1" type="ORF">MERR_LOCUS26571</name>
</gene>
<reference evidence="1" key="1">
    <citation type="submission" date="2020-01" db="EMBL/GenBank/DDBJ databases">
        <authorList>
            <person name="Mishra B."/>
        </authorList>
    </citation>
    <scope>NUCLEOTIDE SEQUENCE [LARGE SCALE GENOMIC DNA]</scope>
</reference>
<accession>A0A6D2JHL5</accession>
<dbReference type="AlphaFoldDB" id="A0A6D2JHL5"/>
<proteinExistence type="predicted"/>